<evidence type="ECO:0000313" key="2">
    <source>
        <dbReference type="EMBL" id="MBC9797353.1"/>
    </source>
</evidence>
<dbReference type="RefSeq" id="WP_187966489.1">
    <property type="nucleotide sequence ID" value="NZ_JACVDC010000056.1"/>
</dbReference>
<feature type="domain" description="Ig-like" evidence="1">
    <location>
        <begin position="4"/>
        <end position="60"/>
    </location>
</feature>
<dbReference type="InterPro" id="IPR044023">
    <property type="entry name" value="Ig_7"/>
</dbReference>
<comment type="caution">
    <text evidence="2">The sequence shown here is derived from an EMBL/GenBank/DDBJ whole genome shotgun (WGS) entry which is preliminary data.</text>
</comment>
<organism evidence="2 3">
    <name type="scientific">Sinomicrobium weinanense</name>
    <dbReference type="NCBI Taxonomy" id="2842200"/>
    <lineage>
        <taxon>Bacteria</taxon>
        <taxon>Pseudomonadati</taxon>
        <taxon>Bacteroidota</taxon>
        <taxon>Flavobacteriia</taxon>
        <taxon>Flavobacteriales</taxon>
        <taxon>Flavobacteriaceae</taxon>
        <taxon>Sinomicrobium</taxon>
    </lineage>
</organism>
<accession>A0A926JTR2</accession>
<evidence type="ECO:0000313" key="3">
    <source>
        <dbReference type="Proteomes" id="UP000653730"/>
    </source>
</evidence>
<dbReference type="AlphaFoldDB" id="A0A926JTR2"/>
<keyword evidence="3" id="KW-1185">Reference proteome</keyword>
<name>A0A926JTR2_9FLAO</name>
<feature type="non-terminal residue" evidence="2">
    <location>
        <position position="1"/>
    </location>
</feature>
<dbReference type="EMBL" id="JACVDC010000056">
    <property type="protein sequence ID" value="MBC9797353.1"/>
    <property type="molecule type" value="Genomic_DNA"/>
</dbReference>
<reference evidence="2 3" key="1">
    <citation type="submission" date="2020-09" db="EMBL/GenBank/DDBJ databases">
        <title>Sinomicrobium weinanense sp. nov., a halophilic bacteria isolated from saline-alkali soil.</title>
        <authorList>
            <person name="Wu P."/>
            <person name="Ren H."/>
            <person name="Mei Y."/>
            <person name="Liang Y."/>
            <person name="Chen Z."/>
        </authorList>
    </citation>
    <scope>NUCLEOTIDE SEQUENCE [LARGE SCALE GENOMIC DNA]</scope>
    <source>
        <strain evidence="2 3">FJxs</strain>
    </source>
</reference>
<dbReference type="Proteomes" id="UP000653730">
    <property type="component" value="Unassembled WGS sequence"/>
</dbReference>
<evidence type="ECO:0000259" key="1">
    <source>
        <dbReference type="Pfam" id="PF19081"/>
    </source>
</evidence>
<sequence>LINATYYWYTTATGGSPVFSGISYTPDFTVSGTHYFYVSETRPGCTDESGRTPVQVVVHPYYSNPDISIENTTN</sequence>
<dbReference type="Pfam" id="PF19081">
    <property type="entry name" value="Ig_7"/>
    <property type="match status" value="1"/>
</dbReference>
<gene>
    <name evidence="2" type="ORF">IBL28_15365</name>
</gene>
<proteinExistence type="predicted"/>
<protein>
    <recommendedName>
        <fullName evidence="1">Ig-like domain-containing protein</fullName>
    </recommendedName>
</protein>